<accession>A0A9P4Z0R9</accession>
<dbReference type="Pfam" id="PF12311">
    <property type="entry name" value="DUF3632"/>
    <property type="match status" value="1"/>
</dbReference>
<reference evidence="1" key="1">
    <citation type="submission" date="2020-03" db="EMBL/GenBank/DDBJ databases">
        <title>Site-based positive gene gene selection in Geosmithia morbida across the United States reveals a broad range of putative effectors and factors for local host and environmental adapation.</title>
        <authorList>
            <person name="Onufrak A."/>
            <person name="Murdoch R.W."/>
            <person name="Gazis R."/>
            <person name="Huff M."/>
            <person name="Staton M."/>
            <person name="Klingeman W."/>
            <person name="Hadziabdic D."/>
        </authorList>
    </citation>
    <scope>NUCLEOTIDE SEQUENCE</scope>
    <source>
        <strain evidence="1">1262</strain>
    </source>
</reference>
<dbReference type="InterPro" id="IPR022085">
    <property type="entry name" value="OpdG"/>
</dbReference>
<comment type="caution">
    <text evidence="1">The sequence shown here is derived from an EMBL/GenBank/DDBJ whole genome shotgun (WGS) entry which is preliminary data.</text>
</comment>
<dbReference type="PANTHER" id="PTHR38797:SF4">
    <property type="entry name" value="NUCLEAR PORE COMPLEX PROTEIN NUP85"/>
    <property type="match status" value="1"/>
</dbReference>
<evidence type="ECO:0000313" key="1">
    <source>
        <dbReference type="EMBL" id="KAF4125575.1"/>
    </source>
</evidence>
<dbReference type="EMBL" id="JAANYQ010000002">
    <property type="protein sequence ID" value="KAF4125575.1"/>
    <property type="molecule type" value="Genomic_DNA"/>
</dbReference>
<gene>
    <name evidence="1" type="ORF">GMORB2_0819</name>
</gene>
<proteinExistence type="predicted"/>
<dbReference type="GeneID" id="55967049"/>
<evidence type="ECO:0000313" key="2">
    <source>
        <dbReference type="Proteomes" id="UP000749293"/>
    </source>
</evidence>
<keyword evidence="2" id="KW-1185">Reference proteome</keyword>
<organism evidence="1 2">
    <name type="scientific">Geosmithia morbida</name>
    <dbReference type="NCBI Taxonomy" id="1094350"/>
    <lineage>
        <taxon>Eukaryota</taxon>
        <taxon>Fungi</taxon>
        <taxon>Dikarya</taxon>
        <taxon>Ascomycota</taxon>
        <taxon>Pezizomycotina</taxon>
        <taxon>Sordariomycetes</taxon>
        <taxon>Hypocreomycetidae</taxon>
        <taxon>Hypocreales</taxon>
        <taxon>Bionectriaceae</taxon>
        <taxon>Geosmithia</taxon>
    </lineage>
</organism>
<sequence length="280" mass="30088">MSAIDVRSLASRHPHASASKMADILDLAVNGGGQSAPSADDVASALDSLFGPQQQQAGNEAESLFWTLWTLYIDVARRVPAVDDDRQKLLVSAVEALKSRKRGSVRVWSNDSAVWGDLPMLGPCMREAWNSTPNLNGSEADKAAMDACINVNSFAARLLGSSVTTWDNLAVWSLRDTLETELTVSNGDGVDASISVACEWLHHAGKALHDKGSGASAANLDDATRRVLRPGSLFDGESGLNDKRWRFWRNRLAALAGKATDVEVKTRAQSVVQLMDMLGA</sequence>
<protein>
    <submittedName>
        <fullName evidence="1">Uncharacterized protein</fullName>
    </submittedName>
</protein>
<name>A0A9P4Z0R9_9HYPO</name>
<dbReference type="OrthoDB" id="3350591at2759"/>
<dbReference type="PANTHER" id="PTHR38797">
    <property type="entry name" value="NUCLEAR PORE COMPLEX PROTEIN NUP85-RELATED"/>
    <property type="match status" value="1"/>
</dbReference>
<dbReference type="Proteomes" id="UP000749293">
    <property type="component" value="Unassembled WGS sequence"/>
</dbReference>
<dbReference type="AlphaFoldDB" id="A0A9P4Z0R9"/>
<dbReference type="RefSeq" id="XP_035324227.1">
    <property type="nucleotide sequence ID" value="XM_035462803.1"/>
</dbReference>
<dbReference type="InterPro" id="IPR053204">
    <property type="entry name" value="Oxopyrrolidines_Biosynth-assoc"/>
</dbReference>